<comment type="caution">
    <text evidence="5">The sequence shown here is derived from an EMBL/GenBank/DDBJ whole genome shotgun (WGS) entry which is preliminary data.</text>
</comment>
<feature type="compositionally biased region" description="Acidic residues" evidence="1">
    <location>
        <begin position="28"/>
        <end position="48"/>
    </location>
</feature>
<feature type="compositionally biased region" description="Basic and acidic residues" evidence="1">
    <location>
        <begin position="1"/>
        <end position="14"/>
    </location>
</feature>
<dbReference type="InterPro" id="IPR008250">
    <property type="entry name" value="ATPase_P-typ_transduc_dom_A_sf"/>
</dbReference>
<dbReference type="PANTHER" id="PTHR24092:SF48">
    <property type="entry name" value="PHOSPHOLIPID-TRANSPORTING ATPASE IC"/>
    <property type="match status" value="1"/>
</dbReference>
<sequence>ETKGAKMSRRRADSESSLGPNDEVMPYSDDETDDELDETSEGEAEEPQEPAHPREEMRPPEIGWKVKANDRAYHQLPEFKKKVFLCIKKSRYSGNAIKTYKYNALTFLPLNLYEQFKRVANIYFLALLVLQVIPDIATLPWYTTLIPLVIVLGITAIKDLVDDLARHRMDKEVNNRKCEVLLDGRFKESKWMDIEVGDVVRLKKNDFIPADILLLSSSNPNSLCYVETAELDGETNLKFKMGLRQTDEGLQEEQELAQFNALIECEEPNNRLDKFTGTMLWNSERYPLELDNILLRGCKIRNTDYCHGLVIFAGADTKIMRNGGKTRFKRTKIDELMNYMVYTARD</sequence>
<keyword evidence="2" id="KW-1133">Transmembrane helix</keyword>
<keyword evidence="2" id="KW-0472">Membrane</keyword>
<dbReference type="Proteomes" id="UP001352852">
    <property type="component" value="Unassembled WGS sequence"/>
</dbReference>
<feature type="domain" description="P-type ATPase A" evidence="3">
    <location>
        <begin position="174"/>
        <end position="237"/>
    </location>
</feature>
<dbReference type="Gene3D" id="2.70.150.10">
    <property type="entry name" value="Calcium-transporting ATPase, cytoplasmic transduction domain A"/>
    <property type="match status" value="1"/>
</dbReference>
<evidence type="ECO:0000313" key="5">
    <source>
        <dbReference type="EMBL" id="MED6276848.1"/>
    </source>
</evidence>
<dbReference type="PANTHER" id="PTHR24092">
    <property type="entry name" value="PROBABLE PHOSPHOLIPID-TRANSPORTING ATPASE"/>
    <property type="match status" value="1"/>
</dbReference>
<feature type="compositionally biased region" description="Basic and acidic residues" evidence="1">
    <location>
        <begin position="49"/>
        <end position="59"/>
    </location>
</feature>
<feature type="non-terminal residue" evidence="5">
    <location>
        <position position="1"/>
    </location>
</feature>
<gene>
    <name evidence="5" type="primary">ATP8B1_1</name>
    <name evidence="5" type="ORF">CHARACLAT_007128</name>
</gene>
<proteinExistence type="predicted"/>
<evidence type="ECO:0000313" key="6">
    <source>
        <dbReference type="Proteomes" id="UP001352852"/>
    </source>
</evidence>
<keyword evidence="6" id="KW-1185">Reference proteome</keyword>
<dbReference type="SUPFAM" id="SSF81653">
    <property type="entry name" value="Calcium ATPase, transduction domain A"/>
    <property type="match status" value="1"/>
</dbReference>
<keyword evidence="2" id="KW-0812">Transmembrane</keyword>
<accession>A0ABU7DP19</accession>
<protein>
    <submittedName>
        <fullName evidence="5">Phospholipid-transporting ATPase IC</fullName>
    </submittedName>
</protein>
<evidence type="ECO:0000256" key="1">
    <source>
        <dbReference type="SAM" id="MobiDB-lite"/>
    </source>
</evidence>
<dbReference type="SUPFAM" id="SSF81665">
    <property type="entry name" value="Calcium ATPase, transmembrane domain M"/>
    <property type="match status" value="1"/>
</dbReference>
<dbReference type="EMBL" id="JAHUTJ010033175">
    <property type="protein sequence ID" value="MED6276848.1"/>
    <property type="molecule type" value="Genomic_DNA"/>
</dbReference>
<evidence type="ECO:0000259" key="3">
    <source>
        <dbReference type="Pfam" id="PF00122"/>
    </source>
</evidence>
<dbReference type="Pfam" id="PF00122">
    <property type="entry name" value="E1-E2_ATPase"/>
    <property type="match status" value="1"/>
</dbReference>
<dbReference type="InterPro" id="IPR023298">
    <property type="entry name" value="ATPase_P-typ_TM_dom_sf"/>
</dbReference>
<feature type="domain" description="P-type ATPase N-terminal" evidence="4">
    <location>
        <begin position="67"/>
        <end position="145"/>
    </location>
</feature>
<feature type="transmembrane region" description="Helical" evidence="2">
    <location>
        <begin position="116"/>
        <end position="133"/>
    </location>
</feature>
<dbReference type="InterPro" id="IPR059000">
    <property type="entry name" value="ATPase_P-type_domA"/>
</dbReference>
<feature type="region of interest" description="Disordered" evidence="1">
    <location>
        <begin position="1"/>
        <end position="61"/>
    </location>
</feature>
<organism evidence="5 6">
    <name type="scientific">Characodon lateralis</name>
    <dbReference type="NCBI Taxonomy" id="208331"/>
    <lineage>
        <taxon>Eukaryota</taxon>
        <taxon>Metazoa</taxon>
        <taxon>Chordata</taxon>
        <taxon>Craniata</taxon>
        <taxon>Vertebrata</taxon>
        <taxon>Euteleostomi</taxon>
        <taxon>Actinopterygii</taxon>
        <taxon>Neopterygii</taxon>
        <taxon>Teleostei</taxon>
        <taxon>Neoteleostei</taxon>
        <taxon>Acanthomorphata</taxon>
        <taxon>Ovalentaria</taxon>
        <taxon>Atherinomorphae</taxon>
        <taxon>Cyprinodontiformes</taxon>
        <taxon>Goodeidae</taxon>
        <taxon>Characodon</taxon>
    </lineage>
</organism>
<evidence type="ECO:0000259" key="4">
    <source>
        <dbReference type="Pfam" id="PF16209"/>
    </source>
</evidence>
<dbReference type="InterPro" id="IPR032631">
    <property type="entry name" value="P-type_ATPase_N"/>
</dbReference>
<evidence type="ECO:0000256" key="2">
    <source>
        <dbReference type="SAM" id="Phobius"/>
    </source>
</evidence>
<dbReference type="Pfam" id="PF16209">
    <property type="entry name" value="PhoLip_ATPase_N"/>
    <property type="match status" value="1"/>
</dbReference>
<name>A0ABU7DP19_9TELE</name>
<reference evidence="5 6" key="1">
    <citation type="submission" date="2021-06" db="EMBL/GenBank/DDBJ databases">
        <authorList>
            <person name="Palmer J.M."/>
        </authorList>
    </citation>
    <scope>NUCLEOTIDE SEQUENCE [LARGE SCALE GENOMIC DNA]</scope>
    <source>
        <strain evidence="5 6">CL_MEX2019</strain>
        <tissue evidence="5">Muscle</tissue>
    </source>
</reference>